<dbReference type="InterPro" id="IPR013087">
    <property type="entry name" value="Znf_C2H2_type"/>
</dbReference>
<keyword evidence="5" id="KW-0479">Metal-binding</keyword>
<feature type="compositionally biased region" description="Acidic residues" evidence="15">
    <location>
        <begin position="20"/>
        <end position="33"/>
    </location>
</feature>
<evidence type="ECO:0000256" key="9">
    <source>
        <dbReference type="ARBA" id="ARBA00022990"/>
    </source>
</evidence>
<evidence type="ECO:0000256" key="10">
    <source>
        <dbReference type="ARBA" id="ARBA00023242"/>
    </source>
</evidence>
<evidence type="ECO:0000256" key="15">
    <source>
        <dbReference type="SAM" id="MobiDB-lite"/>
    </source>
</evidence>
<keyword evidence="10 14" id="KW-0539">Nucleus</keyword>
<feature type="active site" description="Proton donor/acceptor" evidence="12">
    <location>
        <position position="714"/>
    </location>
</feature>
<dbReference type="Proteomes" id="UP000887226">
    <property type="component" value="Unassembled WGS sequence"/>
</dbReference>
<keyword evidence="4" id="KW-0808">Transferase</keyword>
<dbReference type="InterPro" id="IPR019787">
    <property type="entry name" value="Znf_PHD-finger"/>
</dbReference>
<feature type="region of interest" description="Disordered" evidence="15">
    <location>
        <begin position="1"/>
        <end position="33"/>
    </location>
</feature>
<dbReference type="GO" id="GO:0003682">
    <property type="term" value="F:chromatin binding"/>
    <property type="evidence" value="ECO:0007669"/>
    <property type="project" value="TreeGrafter"/>
</dbReference>
<dbReference type="PANTHER" id="PTHR10615:SF161">
    <property type="entry name" value="HISTONE ACETYLTRANSFERASE KAT7"/>
    <property type="match status" value="1"/>
</dbReference>
<dbReference type="PROSITE" id="PS51726">
    <property type="entry name" value="MYST_HAT"/>
    <property type="match status" value="1"/>
</dbReference>
<feature type="domain" description="PHD-type" evidence="16">
    <location>
        <begin position="191"/>
        <end position="250"/>
    </location>
</feature>
<evidence type="ECO:0000256" key="6">
    <source>
        <dbReference type="ARBA" id="ARBA00022771"/>
    </source>
</evidence>
<evidence type="ECO:0000256" key="1">
    <source>
        <dbReference type="ARBA" id="ARBA00004123"/>
    </source>
</evidence>
<dbReference type="Gene3D" id="3.30.60.60">
    <property type="entry name" value="N-acetyl transferase-like"/>
    <property type="match status" value="1"/>
</dbReference>
<feature type="region of interest" description="Disordered" evidence="15">
    <location>
        <begin position="913"/>
        <end position="1118"/>
    </location>
</feature>
<dbReference type="SUPFAM" id="SSF57903">
    <property type="entry name" value="FYVE/PHD zinc finger"/>
    <property type="match status" value="1"/>
</dbReference>
<accession>A0A9P8CJK0</accession>
<feature type="region of interest" description="Disordered" evidence="15">
    <location>
        <begin position="67"/>
        <end position="193"/>
    </location>
</feature>
<comment type="caution">
    <text evidence="18">The sequence shown here is derived from an EMBL/GenBank/DDBJ whole genome shotgun (WGS) entry which is preliminary data.</text>
</comment>
<dbReference type="PANTHER" id="PTHR10615">
    <property type="entry name" value="HISTONE ACETYLTRANSFERASE"/>
    <property type="match status" value="1"/>
</dbReference>
<evidence type="ECO:0000259" key="17">
    <source>
        <dbReference type="PROSITE" id="PS51726"/>
    </source>
</evidence>
<dbReference type="InterPro" id="IPR011011">
    <property type="entry name" value="Znf_FYVE_PHD"/>
</dbReference>
<feature type="region of interest" description="Disordered" evidence="15">
    <location>
        <begin position="260"/>
        <end position="388"/>
    </location>
</feature>
<comment type="catalytic activity">
    <reaction evidence="14">
        <text>L-lysyl-[protein] + acetyl-CoA = N(6)-acetyl-L-lysyl-[protein] + CoA + H(+)</text>
        <dbReference type="Rhea" id="RHEA:45948"/>
        <dbReference type="Rhea" id="RHEA-COMP:9752"/>
        <dbReference type="Rhea" id="RHEA-COMP:10731"/>
        <dbReference type="ChEBI" id="CHEBI:15378"/>
        <dbReference type="ChEBI" id="CHEBI:29969"/>
        <dbReference type="ChEBI" id="CHEBI:57287"/>
        <dbReference type="ChEBI" id="CHEBI:57288"/>
        <dbReference type="ChEBI" id="CHEBI:61930"/>
        <dbReference type="EC" id="2.3.1.48"/>
    </reaction>
</comment>
<feature type="region of interest" description="Disordered" evidence="15">
    <location>
        <begin position="875"/>
        <end position="894"/>
    </location>
</feature>
<feature type="compositionally biased region" description="Polar residues" evidence="15">
    <location>
        <begin position="875"/>
        <end position="888"/>
    </location>
</feature>
<dbReference type="Gene3D" id="3.40.630.30">
    <property type="match status" value="1"/>
</dbReference>
<dbReference type="Pfam" id="PF16866">
    <property type="entry name" value="PHD_4"/>
    <property type="match status" value="1"/>
</dbReference>
<dbReference type="OrthoDB" id="787137at2759"/>
<keyword evidence="6 13" id="KW-0863">Zinc-finger</keyword>
<dbReference type="GO" id="GO:0005634">
    <property type="term" value="C:nucleus"/>
    <property type="evidence" value="ECO:0007669"/>
    <property type="project" value="UniProtKB-SubCell"/>
</dbReference>
<comment type="subcellular location">
    <subcellularLocation>
        <location evidence="1 14">Nucleus</location>
    </subcellularLocation>
</comment>
<feature type="compositionally biased region" description="Acidic residues" evidence="15">
    <location>
        <begin position="70"/>
        <end position="119"/>
    </location>
</feature>
<dbReference type="FunFam" id="3.30.60.60:FF:000001">
    <property type="entry name" value="Histone acetyltransferase"/>
    <property type="match status" value="1"/>
</dbReference>
<dbReference type="InterPro" id="IPR036388">
    <property type="entry name" value="WH-like_DNA-bd_sf"/>
</dbReference>
<feature type="compositionally biased region" description="Acidic residues" evidence="15">
    <location>
        <begin position="132"/>
        <end position="149"/>
    </location>
</feature>
<dbReference type="InterPro" id="IPR001965">
    <property type="entry name" value="Znf_PHD"/>
</dbReference>
<keyword evidence="8" id="KW-0156">Chromatin regulator</keyword>
<dbReference type="AlphaFoldDB" id="A0A9P8CJK0"/>
<evidence type="ECO:0000256" key="3">
    <source>
        <dbReference type="ARBA" id="ARBA00013184"/>
    </source>
</evidence>
<protein>
    <recommendedName>
        <fullName evidence="3 14">Histone acetyltransferase</fullName>
        <ecNumber evidence="3 14">2.3.1.48</ecNumber>
    </recommendedName>
</protein>
<dbReference type="InterPro" id="IPR040706">
    <property type="entry name" value="Zf-MYST"/>
</dbReference>
<keyword evidence="7" id="KW-0862">Zinc</keyword>
<feature type="compositionally biased region" description="Basic and acidic residues" evidence="15">
    <location>
        <begin position="161"/>
        <end position="176"/>
    </location>
</feature>
<dbReference type="PROSITE" id="PS00028">
    <property type="entry name" value="ZINC_FINGER_C2H2_1"/>
    <property type="match status" value="1"/>
</dbReference>
<dbReference type="EMBL" id="MU253741">
    <property type="protein sequence ID" value="KAG9248970.1"/>
    <property type="molecule type" value="Genomic_DNA"/>
</dbReference>
<dbReference type="EC" id="2.3.1.48" evidence="3 14"/>
<keyword evidence="9" id="KW-0007">Acetylation</keyword>
<dbReference type="PROSITE" id="PS50016">
    <property type="entry name" value="ZF_PHD_2"/>
    <property type="match status" value="1"/>
</dbReference>
<reference evidence="18" key="1">
    <citation type="journal article" date="2021" name="IMA Fungus">
        <title>Genomic characterization of three marine fungi, including Emericellopsis atlantica sp. nov. with signatures of a generalist lifestyle and marine biomass degradation.</title>
        <authorList>
            <person name="Hagestad O.C."/>
            <person name="Hou L."/>
            <person name="Andersen J.H."/>
            <person name="Hansen E.H."/>
            <person name="Altermark B."/>
            <person name="Li C."/>
            <person name="Kuhnert E."/>
            <person name="Cox R.J."/>
            <person name="Crous P.W."/>
            <person name="Spatafora J.W."/>
            <person name="Lail K."/>
            <person name="Amirebrahimi M."/>
            <person name="Lipzen A."/>
            <person name="Pangilinan J."/>
            <person name="Andreopoulos W."/>
            <person name="Hayes R.D."/>
            <person name="Ng V."/>
            <person name="Grigoriev I.V."/>
            <person name="Jackson S.A."/>
            <person name="Sutton T.D.S."/>
            <person name="Dobson A.D.W."/>
            <person name="Rama T."/>
        </authorList>
    </citation>
    <scope>NUCLEOTIDE SEQUENCE</scope>
    <source>
        <strain evidence="18">TRa3180A</strain>
    </source>
</reference>
<evidence type="ECO:0000256" key="13">
    <source>
        <dbReference type="PROSITE-ProRule" id="PRU00146"/>
    </source>
</evidence>
<dbReference type="GO" id="GO:0008270">
    <property type="term" value="F:zinc ion binding"/>
    <property type="evidence" value="ECO:0007669"/>
    <property type="project" value="UniProtKB-KW"/>
</dbReference>
<dbReference type="InterPro" id="IPR016181">
    <property type="entry name" value="Acyl_CoA_acyltransferase"/>
</dbReference>
<evidence type="ECO:0000259" key="16">
    <source>
        <dbReference type="PROSITE" id="PS50016"/>
    </source>
</evidence>
<dbReference type="InterPro" id="IPR050603">
    <property type="entry name" value="MYST_HAT"/>
</dbReference>
<name>A0A9P8CJK0_9HELO</name>
<organism evidence="18 19">
    <name type="scientific">Calycina marina</name>
    <dbReference type="NCBI Taxonomy" id="1763456"/>
    <lineage>
        <taxon>Eukaryota</taxon>
        <taxon>Fungi</taxon>
        <taxon>Dikarya</taxon>
        <taxon>Ascomycota</taxon>
        <taxon>Pezizomycotina</taxon>
        <taxon>Leotiomycetes</taxon>
        <taxon>Helotiales</taxon>
        <taxon>Pezizellaceae</taxon>
        <taxon>Calycina</taxon>
    </lineage>
</organism>
<evidence type="ECO:0000256" key="2">
    <source>
        <dbReference type="ARBA" id="ARBA00010107"/>
    </source>
</evidence>
<dbReference type="GO" id="GO:0006357">
    <property type="term" value="P:regulation of transcription by RNA polymerase II"/>
    <property type="evidence" value="ECO:0007669"/>
    <property type="project" value="TreeGrafter"/>
</dbReference>
<evidence type="ECO:0000313" key="18">
    <source>
        <dbReference type="EMBL" id="KAG9248970.1"/>
    </source>
</evidence>
<comment type="similarity">
    <text evidence="2 14">Belongs to the MYST (SAS/MOZ) family.</text>
</comment>
<feature type="compositionally biased region" description="Acidic residues" evidence="15">
    <location>
        <begin position="1107"/>
        <end position="1118"/>
    </location>
</feature>
<proteinExistence type="inferred from homology"/>
<dbReference type="SUPFAM" id="SSF55729">
    <property type="entry name" value="Acyl-CoA N-acyltransferases (Nat)"/>
    <property type="match status" value="1"/>
</dbReference>
<dbReference type="Gene3D" id="1.10.10.10">
    <property type="entry name" value="Winged helix-like DNA-binding domain superfamily/Winged helix DNA-binding domain"/>
    <property type="match status" value="1"/>
</dbReference>
<comment type="function">
    <text evidence="11">Catalytic component of the NuA4 histone acetyltransferase (HAT) complex which is involved in epigenetic transcriptional activation of selected genes principally by acetylation of nucleosomal histones H4, H3, H2B, H2A and H2A variant H2A.Z. Acetylates histone H4 to form H4K5ac, H4K8ac, H4K12ac and H4K16ac, histone H3 to form H3K14ac, and histone H2A to form H2AK4ac and H2AK7ac. The NuA4 complex is involved in the DNA damage response and is required for chromosome segregation. The NuA4 complex plays a direct role in repair of DNA double-strand breaks (DSBs) through homologous recombination. Recruitment to promoters depends on H3K4me. Also acetylates non-histone proteins. In addition to protein acetyltransferase, can use different acyl-CoA substrates, such as 2-hydroxyisobutanoyl-CoA (2-hydroxyisobutyryl-CoA) or (2E)-butenoyl-CoA (crotonyl-CoA), and is able to mediate protein 2-hydroxyisobutyrylation and crotonylation, respectively.</text>
</comment>
<dbReference type="Pfam" id="PF01853">
    <property type="entry name" value="MOZ_SAS"/>
    <property type="match status" value="1"/>
</dbReference>
<sequence length="1118" mass="123605">MAAAAAALLEKELQQSLVTSEDDAEYEEDDEMPTDIVEENADAHAANNQLHDDMMGDYQHVEETLGNGIECDEDMLFDEDAEGEPDDEIAPSYESDSDEEEHVEEEEDEEEGTEEEDEGVGAVKIQPGIRNDDEDEEVLSITEDEEDESAVSVVSAGDVDLESKISSDAEAEEGRWDPAAADDDEDEPANPNRCIFCQQDEESDPSEVFELYLACDVCGDNAHRQCARNADALNSDEEAEHWICPECVTNNLVPDAVEPELSTDVGSESPKLSRDRLPGDLLPSYRGTIKPDSHSVFSQLITPDDPMDGSRLLRKRKMSSVETEAESTSPGKRRARDKAVSVTPDTLLPMPDEETGAVFTKAPTTDGNVKTEAPSSRPSRSLRPKPLPKHAPVAILEKSATSLKIKFHLDSTELQNILLRAPKPKKRRPVPSTRSTATAAELAQAPVSTLVPSIAPSIYFQPFYSLHDKEVDELKSKPYGGILTDAEADTTLTLPKPEHRRQFDEARQKAEEEWKIRVAKAAEIAAASGIKKPKKVSGPASQIEYIEFGQYQIDIWYAAPYPEEYSRNKELFICEFCLKYMESDIVAWRHKTKCHHKHPPGDEIYRDGKIMIFEVDGRKNPLYCQNLCLLAKLFLGSKTLYYDVEPFLFYVMTEYDEYGCHFVGYFSKEKRPSSLNNVSCILILPIHQRKGYGHLLIDFSYLLTRVERKTGSPEKPLSDMGLVSYRNYWRLILCYYLKDYRSGDELPSIRSMSDELGLTPDDVISALDALGALLRDPTTGTYAFKLKTDYYKEVIKLHESKGYATLNPKGLIWTPYIMGRGSAPTFDHAPPLNGMGHRDAEGEGTQSLVSNGEHDIDTFMSDTAGITQSIDQLTTQANGDSSAPTINVTAKKEPKKPSYFEDAALIPVTRFEVFPPAPGTRKSVLSRPSASRSSTASRQKFSMSSAVTPTRPRPRARASTGSSRRSSITRPSISARKKSGGTGRGPGRWPKGTTKKDFGDAESGPGLPPALVNNRSRLGNEVLLGEEEDDDEEDNEEGEAEGIEPENENAILFDKPKARPRPRRDRSGRFGLGKPPLDSNGKAISSASGVLTESGDTEMNGVSMGGDEMDIDAEGEDE</sequence>
<evidence type="ECO:0000256" key="11">
    <source>
        <dbReference type="ARBA" id="ARBA00045805"/>
    </source>
</evidence>
<feature type="compositionally biased region" description="Polar residues" evidence="15">
    <location>
        <begin position="1082"/>
        <end position="1091"/>
    </location>
</feature>
<dbReference type="GO" id="GO:0031507">
    <property type="term" value="P:heterochromatin formation"/>
    <property type="evidence" value="ECO:0007669"/>
    <property type="project" value="UniProtKB-ARBA"/>
</dbReference>
<dbReference type="Pfam" id="PF17772">
    <property type="entry name" value="zf-MYST"/>
    <property type="match status" value="1"/>
</dbReference>
<feature type="compositionally biased region" description="Acidic residues" evidence="15">
    <location>
        <begin position="1024"/>
        <end position="1047"/>
    </location>
</feature>
<dbReference type="InterPro" id="IPR002717">
    <property type="entry name" value="HAT_MYST-type"/>
</dbReference>
<dbReference type="FunFam" id="3.40.630.30:FF:000001">
    <property type="entry name" value="Histone acetyltransferase"/>
    <property type="match status" value="1"/>
</dbReference>
<dbReference type="Gene3D" id="3.30.40.10">
    <property type="entry name" value="Zinc/RING finger domain, C3HC4 (zinc finger)"/>
    <property type="match status" value="1"/>
</dbReference>
<evidence type="ECO:0000256" key="12">
    <source>
        <dbReference type="PIRSR" id="PIRSR602717-51"/>
    </source>
</evidence>
<evidence type="ECO:0000256" key="7">
    <source>
        <dbReference type="ARBA" id="ARBA00022833"/>
    </source>
</evidence>
<evidence type="ECO:0000256" key="5">
    <source>
        <dbReference type="ARBA" id="ARBA00022723"/>
    </source>
</evidence>
<feature type="compositionally biased region" description="Polar residues" evidence="15">
    <location>
        <begin position="320"/>
        <end position="330"/>
    </location>
</feature>
<evidence type="ECO:0000313" key="19">
    <source>
        <dbReference type="Proteomes" id="UP000887226"/>
    </source>
</evidence>
<dbReference type="GO" id="GO:0004402">
    <property type="term" value="F:histone acetyltransferase activity"/>
    <property type="evidence" value="ECO:0007669"/>
    <property type="project" value="InterPro"/>
</dbReference>
<dbReference type="InterPro" id="IPR013083">
    <property type="entry name" value="Znf_RING/FYVE/PHD"/>
</dbReference>
<evidence type="ECO:0000256" key="14">
    <source>
        <dbReference type="RuleBase" id="RU361211"/>
    </source>
</evidence>
<feature type="compositionally biased region" description="Low complexity" evidence="15">
    <location>
        <begin position="957"/>
        <end position="974"/>
    </location>
</feature>
<gene>
    <name evidence="18" type="ORF">BJ878DRAFT_238191</name>
</gene>
<feature type="compositionally biased region" description="Low complexity" evidence="15">
    <location>
        <begin position="926"/>
        <end position="950"/>
    </location>
</feature>
<dbReference type="SMART" id="SM00249">
    <property type="entry name" value="PHD"/>
    <property type="match status" value="1"/>
</dbReference>
<evidence type="ECO:0000256" key="8">
    <source>
        <dbReference type="ARBA" id="ARBA00022853"/>
    </source>
</evidence>
<keyword evidence="19" id="KW-1185">Reference proteome</keyword>
<feature type="domain" description="MYST-type HAT" evidence="17">
    <location>
        <begin position="538"/>
        <end position="815"/>
    </location>
</feature>
<evidence type="ECO:0000256" key="4">
    <source>
        <dbReference type="ARBA" id="ARBA00022679"/>
    </source>
</evidence>
<dbReference type="GO" id="GO:0003712">
    <property type="term" value="F:transcription coregulator activity"/>
    <property type="evidence" value="ECO:0007669"/>
    <property type="project" value="TreeGrafter"/>
</dbReference>
<dbReference type="GO" id="GO:1990467">
    <property type="term" value="C:NuA3a histone acetyltransferase complex"/>
    <property type="evidence" value="ECO:0007669"/>
    <property type="project" value="TreeGrafter"/>
</dbReference>